<gene>
    <name evidence="3" type="ORF">HRJ53_29600</name>
</gene>
<comment type="caution">
    <text evidence="3">The sequence shown here is derived from an EMBL/GenBank/DDBJ whole genome shotgun (WGS) entry which is preliminary data.</text>
</comment>
<dbReference type="EMBL" id="JACDQQ010002857">
    <property type="protein sequence ID" value="MBA0089166.1"/>
    <property type="molecule type" value="Genomic_DNA"/>
</dbReference>
<dbReference type="SUPFAM" id="SSF51556">
    <property type="entry name" value="Metallo-dependent hydrolases"/>
    <property type="match status" value="1"/>
</dbReference>
<dbReference type="AlphaFoldDB" id="A0A7V8NXH0"/>
<name>A0A7V8NXH0_9BACT</name>
<sequence>MVIDAHAHVTAPDKLYVYKAGILAHRGGHGRGSAGATDDDITKALKAPVFGGSSHLDQLKEAGIDMQLISPRPYQMMTSESPKLVQWFTEETNAIIARQAKLFPNVFRGVCGLPLTPGIPVQNVVPYLDKCVKEDGFVGCLLNPDPGECSGRETPALGDRYWYPLYEKMVELDIPGHIPVSYTHL</sequence>
<keyword evidence="1" id="KW-0456">Lyase</keyword>
<dbReference type="GO" id="GO:0016787">
    <property type="term" value="F:hydrolase activity"/>
    <property type="evidence" value="ECO:0007669"/>
    <property type="project" value="UniProtKB-KW"/>
</dbReference>
<dbReference type="GO" id="GO:0016831">
    <property type="term" value="F:carboxy-lyase activity"/>
    <property type="evidence" value="ECO:0007669"/>
    <property type="project" value="InterPro"/>
</dbReference>
<dbReference type="PANTHER" id="PTHR21240">
    <property type="entry name" value="2-AMINO-3-CARBOXYLMUCONATE-6-SEMIALDEHYDE DECARBOXYLASE"/>
    <property type="match status" value="1"/>
</dbReference>
<evidence type="ECO:0000313" key="4">
    <source>
        <dbReference type="Proteomes" id="UP000567293"/>
    </source>
</evidence>
<evidence type="ECO:0000259" key="2">
    <source>
        <dbReference type="Pfam" id="PF04909"/>
    </source>
</evidence>
<dbReference type="InterPro" id="IPR032465">
    <property type="entry name" value="ACMSD"/>
</dbReference>
<dbReference type="InterPro" id="IPR032466">
    <property type="entry name" value="Metal_Hydrolase"/>
</dbReference>
<evidence type="ECO:0000313" key="3">
    <source>
        <dbReference type="EMBL" id="MBA0089166.1"/>
    </source>
</evidence>
<keyword evidence="4" id="KW-1185">Reference proteome</keyword>
<dbReference type="Gene3D" id="3.20.20.140">
    <property type="entry name" value="Metal-dependent hydrolases"/>
    <property type="match status" value="1"/>
</dbReference>
<reference evidence="3" key="1">
    <citation type="submission" date="2020-06" db="EMBL/GenBank/DDBJ databases">
        <title>Legume-microbial interactions unlock mineral nutrients during tropical forest succession.</title>
        <authorList>
            <person name="Epihov D.Z."/>
        </authorList>
    </citation>
    <scope>NUCLEOTIDE SEQUENCE [LARGE SCALE GENOMIC DNA]</scope>
    <source>
        <strain evidence="3">Pan2503</strain>
    </source>
</reference>
<dbReference type="GO" id="GO:0019748">
    <property type="term" value="P:secondary metabolic process"/>
    <property type="evidence" value="ECO:0007669"/>
    <property type="project" value="TreeGrafter"/>
</dbReference>
<dbReference type="PANTHER" id="PTHR21240:SF28">
    <property type="entry name" value="ISO-OROTATE DECARBOXYLASE (EUROFUNG)"/>
    <property type="match status" value="1"/>
</dbReference>
<dbReference type="Proteomes" id="UP000567293">
    <property type="component" value="Unassembled WGS sequence"/>
</dbReference>
<dbReference type="GO" id="GO:0005737">
    <property type="term" value="C:cytoplasm"/>
    <property type="evidence" value="ECO:0007669"/>
    <property type="project" value="TreeGrafter"/>
</dbReference>
<accession>A0A7V8NXH0</accession>
<dbReference type="Pfam" id="PF04909">
    <property type="entry name" value="Amidohydro_2"/>
    <property type="match status" value="1"/>
</dbReference>
<feature type="non-terminal residue" evidence="3">
    <location>
        <position position="185"/>
    </location>
</feature>
<protein>
    <submittedName>
        <fullName evidence="3">Amidohydrolase family protein</fullName>
    </submittedName>
</protein>
<feature type="domain" description="Amidohydrolase-related" evidence="2">
    <location>
        <begin position="3"/>
        <end position="177"/>
    </location>
</feature>
<proteinExistence type="predicted"/>
<organism evidence="3 4">
    <name type="scientific">Candidatus Acidiferrum panamense</name>
    <dbReference type="NCBI Taxonomy" id="2741543"/>
    <lineage>
        <taxon>Bacteria</taxon>
        <taxon>Pseudomonadati</taxon>
        <taxon>Acidobacteriota</taxon>
        <taxon>Terriglobia</taxon>
        <taxon>Candidatus Acidiferrales</taxon>
        <taxon>Candidatus Acidiferrum</taxon>
    </lineage>
</organism>
<evidence type="ECO:0000256" key="1">
    <source>
        <dbReference type="ARBA" id="ARBA00023239"/>
    </source>
</evidence>
<dbReference type="InterPro" id="IPR006680">
    <property type="entry name" value="Amidohydro-rel"/>
</dbReference>